<evidence type="ECO:0000256" key="4">
    <source>
        <dbReference type="ARBA" id="ARBA00022719"/>
    </source>
</evidence>
<dbReference type="Pfam" id="PF07884">
    <property type="entry name" value="VKOR"/>
    <property type="match status" value="1"/>
</dbReference>
<evidence type="ECO:0000313" key="12">
    <source>
        <dbReference type="EMBL" id="CAB4560656.1"/>
    </source>
</evidence>
<proteinExistence type="inferred from homology"/>
<evidence type="ECO:0000256" key="5">
    <source>
        <dbReference type="ARBA" id="ARBA00022989"/>
    </source>
</evidence>
<evidence type="ECO:0000256" key="2">
    <source>
        <dbReference type="ARBA" id="ARBA00006214"/>
    </source>
</evidence>
<feature type="domain" description="Vitamin K epoxide reductase" evidence="11">
    <location>
        <begin position="89"/>
        <end position="230"/>
    </location>
</feature>
<evidence type="ECO:0000256" key="10">
    <source>
        <dbReference type="SAM" id="Phobius"/>
    </source>
</evidence>
<evidence type="ECO:0000256" key="6">
    <source>
        <dbReference type="ARBA" id="ARBA00023002"/>
    </source>
</evidence>
<evidence type="ECO:0000259" key="11">
    <source>
        <dbReference type="SMART" id="SM00756"/>
    </source>
</evidence>
<dbReference type="SMART" id="SM00756">
    <property type="entry name" value="VKc"/>
    <property type="match status" value="1"/>
</dbReference>
<comment type="subcellular location">
    <subcellularLocation>
        <location evidence="1">Membrane</location>
        <topology evidence="1">Multi-pass membrane protein</topology>
    </subcellularLocation>
</comment>
<keyword evidence="4" id="KW-0874">Quinone</keyword>
<evidence type="ECO:0000256" key="8">
    <source>
        <dbReference type="ARBA" id="ARBA00023157"/>
    </source>
</evidence>
<keyword evidence="5 10" id="KW-1133">Transmembrane helix</keyword>
<dbReference type="CDD" id="cd12922">
    <property type="entry name" value="VKOR_5"/>
    <property type="match status" value="1"/>
</dbReference>
<feature type="transmembrane region" description="Helical" evidence="10">
    <location>
        <begin position="205"/>
        <end position="229"/>
    </location>
</feature>
<evidence type="ECO:0000256" key="9">
    <source>
        <dbReference type="ARBA" id="ARBA00023284"/>
    </source>
</evidence>
<dbReference type="InterPro" id="IPR012932">
    <property type="entry name" value="VKOR"/>
</dbReference>
<evidence type="ECO:0000256" key="3">
    <source>
        <dbReference type="ARBA" id="ARBA00022692"/>
    </source>
</evidence>
<dbReference type="GO" id="GO:0016020">
    <property type="term" value="C:membrane"/>
    <property type="evidence" value="ECO:0007669"/>
    <property type="project" value="UniProtKB-SubCell"/>
</dbReference>
<keyword evidence="6" id="KW-0560">Oxidoreductase</keyword>
<keyword evidence="7 10" id="KW-0472">Membrane</keyword>
<keyword evidence="3 10" id="KW-0812">Transmembrane</keyword>
<organism evidence="12">
    <name type="scientific">freshwater metagenome</name>
    <dbReference type="NCBI Taxonomy" id="449393"/>
    <lineage>
        <taxon>unclassified sequences</taxon>
        <taxon>metagenomes</taxon>
        <taxon>ecological metagenomes</taxon>
    </lineage>
</organism>
<dbReference type="Gene3D" id="1.20.1440.130">
    <property type="entry name" value="VKOR domain"/>
    <property type="match status" value="1"/>
</dbReference>
<dbReference type="EMBL" id="CAEZTD010000044">
    <property type="protein sequence ID" value="CAB4560656.1"/>
    <property type="molecule type" value="Genomic_DNA"/>
</dbReference>
<feature type="transmembrane region" description="Helical" evidence="10">
    <location>
        <begin position="89"/>
        <end position="108"/>
    </location>
</feature>
<keyword evidence="9" id="KW-0676">Redox-active center</keyword>
<dbReference type="GO" id="GO:0016491">
    <property type="term" value="F:oxidoreductase activity"/>
    <property type="evidence" value="ECO:0007669"/>
    <property type="project" value="UniProtKB-KW"/>
</dbReference>
<accession>A0A6J6DBJ0</accession>
<reference evidence="12" key="1">
    <citation type="submission" date="2020-05" db="EMBL/GenBank/DDBJ databases">
        <authorList>
            <person name="Chiriac C."/>
            <person name="Salcher M."/>
            <person name="Ghai R."/>
            <person name="Kavagutti S V."/>
        </authorList>
    </citation>
    <scope>NUCLEOTIDE SEQUENCE</scope>
</reference>
<name>A0A6J6DBJ0_9ZZZZ</name>
<feature type="transmembrane region" description="Helical" evidence="10">
    <location>
        <begin position="178"/>
        <end position="199"/>
    </location>
</feature>
<evidence type="ECO:0000256" key="1">
    <source>
        <dbReference type="ARBA" id="ARBA00004141"/>
    </source>
</evidence>
<dbReference type="AlphaFoldDB" id="A0A6J6DBJ0"/>
<comment type="similarity">
    <text evidence="2">Belongs to the VKOR family.</text>
</comment>
<dbReference type="InterPro" id="IPR041714">
    <property type="entry name" value="VKOR_Actinobacteria"/>
</dbReference>
<dbReference type="GO" id="GO:0048038">
    <property type="term" value="F:quinone binding"/>
    <property type="evidence" value="ECO:0007669"/>
    <property type="project" value="UniProtKB-KW"/>
</dbReference>
<sequence length="278" mass="30759">MHFLHNSKYRSTISNCDLTFVQLVRVRPAGKLLVACHEDIHSCSKRFLQYGTSVTRLCPIYTCHNSRVMTNSETEPRNNVKTIAANERLIGLGVFLIIASAIGLLAAFELTYEKIQVLIDPEHSASCDFTLLVQCGANMNSPQGSIFGFPNSLLGLIGWPVVMATGVGSLAGARFARWWWIAFNVAAAGALGFAIWLISISVFTLGTLCPWCMVTWTAVIPVFWVSTFWNLKHGVWSNNETVRDIGSRLLSWSPTVVIASYLAVAVIAQVRLDWLSYL</sequence>
<protein>
    <submittedName>
        <fullName evidence="12">Unannotated protein</fullName>
    </submittedName>
</protein>
<keyword evidence="8" id="KW-1015">Disulfide bond</keyword>
<dbReference type="InterPro" id="IPR038354">
    <property type="entry name" value="VKOR_sf"/>
</dbReference>
<evidence type="ECO:0000256" key="7">
    <source>
        <dbReference type="ARBA" id="ARBA00023136"/>
    </source>
</evidence>
<feature type="transmembrane region" description="Helical" evidence="10">
    <location>
        <begin position="249"/>
        <end position="270"/>
    </location>
</feature>
<gene>
    <name evidence="12" type="ORF">UFOPK1591_00709</name>
</gene>
<feature type="transmembrane region" description="Helical" evidence="10">
    <location>
        <begin position="152"/>
        <end position="171"/>
    </location>
</feature>